<dbReference type="EMBL" id="WPHR01000016">
    <property type="protein sequence ID" value="MUZ74443.1"/>
    <property type="molecule type" value="Genomic_DNA"/>
</dbReference>
<organism evidence="1 2">
    <name type="scientific">Agrobacterium vitis</name>
    <name type="common">Rhizobium vitis</name>
    <dbReference type="NCBI Taxonomy" id="373"/>
    <lineage>
        <taxon>Bacteria</taxon>
        <taxon>Pseudomonadati</taxon>
        <taxon>Pseudomonadota</taxon>
        <taxon>Alphaproteobacteria</taxon>
        <taxon>Hyphomicrobiales</taxon>
        <taxon>Rhizobiaceae</taxon>
        <taxon>Rhizobium/Agrobacterium group</taxon>
        <taxon>Agrobacterium</taxon>
    </lineage>
</organism>
<comment type="caution">
    <text evidence="1">The sequence shown here is derived from an EMBL/GenBank/DDBJ whole genome shotgun (WGS) entry which is preliminary data.</text>
</comment>
<proteinExistence type="predicted"/>
<dbReference type="Proteomes" id="UP000477951">
    <property type="component" value="Unassembled WGS sequence"/>
</dbReference>
<name>A0A6L6VF85_AGRVI</name>
<dbReference type="RefSeq" id="WP_156615439.1">
    <property type="nucleotide sequence ID" value="NZ_WPHR01000016.1"/>
</dbReference>
<gene>
    <name evidence="1" type="ORF">GOZ90_17280</name>
</gene>
<accession>A0A6L6VF85</accession>
<evidence type="ECO:0000313" key="1">
    <source>
        <dbReference type="EMBL" id="MUZ74443.1"/>
    </source>
</evidence>
<evidence type="ECO:0000313" key="2">
    <source>
        <dbReference type="Proteomes" id="UP000477951"/>
    </source>
</evidence>
<reference evidence="1 2" key="1">
    <citation type="submission" date="2019-12" db="EMBL/GenBank/DDBJ databases">
        <title>Whole-genome sequencing of Allorhizobium vitis.</title>
        <authorList>
            <person name="Gan H.M."/>
            <person name="Szegedi E."/>
            <person name="Burr T."/>
            <person name="Savka M.A."/>
        </authorList>
    </citation>
    <scope>NUCLEOTIDE SEQUENCE [LARGE SCALE GENOMIC DNA]</scope>
    <source>
        <strain evidence="1 2">CG516</strain>
    </source>
</reference>
<dbReference type="AlphaFoldDB" id="A0A6L6VF85"/>
<protein>
    <submittedName>
        <fullName evidence="1">Uncharacterized protein</fullName>
    </submittedName>
</protein>
<sequence>MDSPDKIEAKVLDPDAKTRCVDARNYEKCRIAKKILNLDLTKFGSLPALNRIEAYPFSGHGDDIVRKFATQLNEASAEPKECGDLKDQLERLEKGRKLDEIRSLYEGTFKLIQALWIDLPAPVRSEDRKKIVGYNSVAAHIKLSVFELGIDKNSGLLKEAEDHFTKALTCLLERQDERPKLWKVRRLKMVTNLAVIKQHMADLAGKGLDELKVDLEELCNNYHLIDDLVWYSQIVPRVHHYYINAVELCSILNKKDKWIEAMDELSAKVDYYKFRGQFIGQCYDKPASELPTFKNHFEWLAEYNQRKTHR</sequence>